<dbReference type="Gene3D" id="1.10.30.10">
    <property type="entry name" value="High mobility group box domain"/>
    <property type="match status" value="1"/>
</dbReference>
<dbReference type="InterPro" id="IPR001660">
    <property type="entry name" value="SAM"/>
</dbReference>
<keyword evidence="7" id="KW-1185">Reference proteome</keyword>
<evidence type="ECO:0000256" key="2">
    <source>
        <dbReference type="ARBA" id="ARBA00023242"/>
    </source>
</evidence>
<dbReference type="SUPFAM" id="SSF47095">
    <property type="entry name" value="HMG-box"/>
    <property type="match status" value="1"/>
</dbReference>
<dbReference type="SMART" id="SM00398">
    <property type="entry name" value="HMG"/>
    <property type="match status" value="1"/>
</dbReference>
<feature type="domain" description="HMG box" evidence="5">
    <location>
        <begin position="124"/>
        <end position="190"/>
    </location>
</feature>
<feature type="compositionally biased region" description="Low complexity" evidence="4">
    <location>
        <begin position="221"/>
        <end position="253"/>
    </location>
</feature>
<evidence type="ECO:0000256" key="1">
    <source>
        <dbReference type="ARBA" id="ARBA00023125"/>
    </source>
</evidence>
<dbReference type="InterPro" id="IPR036910">
    <property type="entry name" value="HMG_box_dom_sf"/>
</dbReference>
<protein>
    <recommendedName>
        <fullName evidence="5">HMG box domain-containing protein</fullName>
    </recommendedName>
</protein>
<dbReference type="PANTHER" id="PTHR46040:SF3">
    <property type="entry name" value="HIGH MOBILITY GROUP PROTEIN 2"/>
    <property type="match status" value="1"/>
</dbReference>
<feature type="compositionally biased region" description="Polar residues" evidence="4">
    <location>
        <begin position="86"/>
        <end position="98"/>
    </location>
</feature>
<dbReference type="EMBL" id="CAJRGZ010000017">
    <property type="protein sequence ID" value="CAG5156183.1"/>
    <property type="molecule type" value="Genomic_DNA"/>
</dbReference>
<dbReference type="GeneID" id="67015650"/>
<dbReference type="Pfam" id="PF00505">
    <property type="entry name" value="HMG_box"/>
    <property type="match status" value="1"/>
</dbReference>
<proteinExistence type="predicted"/>
<feature type="DNA-binding region" description="HMG box" evidence="3">
    <location>
        <begin position="124"/>
        <end position="190"/>
    </location>
</feature>
<dbReference type="InterPro" id="IPR013761">
    <property type="entry name" value="SAM/pointed_sf"/>
</dbReference>
<reference evidence="6" key="1">
    <citation type="submission" date="2021-05" db="EMBL/GenBank/DDBJ databases">
        <authorList>
            <person name="Stam R."/>
        </authorList>
    </citation>
    <scope>NUCLEOTIDE SEQUENCE</scope>
    <source>
        <strain evidence="6">CS162</strain>
    </source>
</reference>
<dbReference type="InterPro" id="IPR009071">
    <property type="entry name" value="HMG_box_dom"/>
</dbReference>
<feature type="region of interest" description="Disordered" evidence="4">
    <location>
        <begin position="209"/>
        <end position="253"/>
    </location>
</feature>
<evidence type="ECO:0000256" key="4">
    <source>
        <dbReference type="SAM" id="MobiDB-lite"/>
    </source>
</evidence>
<dbReference type="PANTHER" id="PTHR46040">
    <property type="entry name" value="HIGH MOBILITY GROUP PROTEIN 2"/>
    <property type="match status" value="1"/>
</dbReference>
<dbReference type="Pfam" id="PF00536">
    <property type="entry name" value="SAM_1"/>
    <property type="match status" value="1"/>
</dbReference>
<dbReference type="PROSITE" id="PS50118">
    <property type="entry name" value="HMG_BOX_2"/>
    <property type="match status" value="1"/>
</dbReference>
<evidence type="ECO:0000313" key="7">
    <source>
        <dbReference type="Proteomes" id="UP000676310"/>
    </source>
</evidence>
<organism evidence="6 7">
    <name type="scientific">Alternaria atra</name>
    <dbReference type="NCBI Taxonomy" id="119953"/>
    <lineage>
        <taxon>Eukaryota</taxon>
        <taxon>Fungi</taxon>
        <taxon>Dikarya</taxon>
        <taxon>Ascomycota</taxon>
        <taxon>Pezizomycotina</taxon>
        <taxon>Dothideomycetes</taxon>
        <taxon>Pleosporomycetidae</taxon>
        <taxon>Pleosporales</taxon>
        <taxon>Pleosporineae</taxon>
        <taxon>Pleosporaceae</taxon>
        <taxon>Alternaria</taxon>
        <taxon>Alternaria sect. Ulocladioides</taxon>
    </lineage>
</organism>
<dbReference type="GO" id="GO:0003677">
    <property type="term" value="F:DNA binding"/>
    <property type="evidence" value="ECO:0007669"/>
    <property type="project" value="UniProtKB-UniRule"/>
</dbReference>
<name>A0A8J2I404_9PLEO</name>
<gene>
    <name evidence="6" type="ORF">ALTATR162_LOCUS4028</name>
</gene>
<dbReference type="CDD" id="cd12148">
    <property type="entry name" value="fungal_TF_MHR"/>
    <property type="match status" value="1"/>
</dbReference>
<dbReference type="RefSeq" id="XP_043167573.1">
    <property type="nucleotide sequence ID" value="XM_043311638.1"/>
</dbReference>
<evidence type="ECO:0000256" key="3">
    <source>
        <dbReference type="PROSITE-ProRule" id="PRU00267"/>
    </source>
</evidence>
<feature type="region of interest" description="Disordered" evidence="4">
    <location>
        <begin position="77"/>
        <end position="128"/>
    </location>
</feature>
<evidence type="ECO:0000259" key="5">
    <source>
        <dbReference type="PROSITE" id="PS50118"/>
    </source>
</evidence>
<accession>A0A8J2I404</accession>
<dbReference type="Gene3D" id="1.10.150.50">
    <property type="entry name" value="Transcription Factor, Ets-1"/>
    <property type="match status" value="1"/>
</dbReference>
<dbReference type="SMART" id="SM00454">
    <property type="entry name" value="SAM"/>
    <property type="match status" value="1"/>
</dbReference>
<comment type="caution">
    <text evidence="6">The sequence shown here is derived from an EMBL/GenBank/DDBJ whole genome shotgun (WGS) entry which is preliminary data.</text>
</comment>
<evidence type="ECO:0000313" key="6">
    <source>
        <dbReference type="EMBL" id="CAG5156183.1"/>
    </source>
</evidence>
<dbReference type="Proteomes" id="UP000676310">
    <property type="component" value="Unassembled WGS sequence"/>
</dbReference>
<dbReference type="InterPro" id="IPR051965">
    <property type="entry name" value="ChromReg_NeuronalGeneExpr"/>
</dbReference>
<dbReference type="GO" id="GO:0005634">
    <property type="term" value="C:nucleus"/>
    <property type="evidence" value="ECO:0007669"/>
    <property type="project" value="UniProtKB-UniRule"/>
</dbReference>
<keyword evidence="2 3" id="KW-0539">Nucleus</keyword>
<keyword evidence="1 3" id="KW-0238">DNA-binding</keyword>
<dbReference type="GO" id="GO:0010468">
    <property type="term" value="P:regulation of gene expression"/>
    <property type="evidence" value="ECO:0007669"/>
    <property type="project" value="TreeGrafter"/>
</dbReference>
<sequence>MAIPTLSSSPIPSLTEVLERIGLTQYAQVLSDNGFHSWESVVDITEDDLTTLEFKLGHRRLLQREIATFRGIPHSLSLEPDLNLPEPTSLSTSALESFTRQTTTPPPREKRRYRRHPRADSNAPKKPKTAYVNFADQLRTDPEVSQLSFVDIAREVGRRWQELPAERKRIWESNAARAMQEFEAQMDEYKKTDNWRKYQIYLNEFRTQQTTSISGKQRPGNSRSTTDTSNNTRQYSCASPSSSDSPLSLQSSNVSAAPEAEACHNALTLAFSELVALRGEILNGGGFQQFSQGFLPPEDRVRRSMYAFVRGTGSLLFMWTYEQVNEILDRIYRPQEKVDDMTLAECFTVAAMGAHYDIDAFPDRMRRLLYASGTIHFNEQTARRDYFRTMRLLLSLSFYSILEKHMSAKYLIAAGLQIARSKCPTVQTSSRLPLDENWRKVFRSLVFMDSWLSYTLGYPSEVTANDTQVTCVVYRPDQVSIDELIHMQTSKINLIAAEVAKTLASPELATKGNITMLTMKLEKWREEVPHALQIPTLLSSEAQDLTIFQRRAVFMVHIMYLGALVLLYRQLLVASAEAQLIDGTTSSLNNISVEDVKMYRQECAMAAQNIVRILGLISFDGTLTKRCWIIIYWSFSAAVCLLFSATTKLMDGQVDGVEADLAYAKSCMDMLEPCKPCEPVAARYLNTLWPLYDHLQDVHRRTVGRSKSSIFAILQPDPSLLSPPVPVSKQEMGPISEKLTMLLTDPFGRKQAADSTQGRILSSDGSCSVFWFR</sequence>
<dbReference type="SUPFAM" id="SSF47769">
    <property type="entry name" value="SAM/Pointed domain"/>
    <property type="match status" value="1"/>
</dbReference>
<dbReference type="AlphaFoldDB" id="A0A8J2I404"/>
<dbReference type="OrthoDB" id="1919336at2759"/>